<evidence type="ECO:0000256" key="1">
    <source>
        <dbReference type="ARBA" id="ARBA00001913"/>
    </source>
</evidence>
<evidence type="ECO:0000259" key="8">
    <source>
        <dbReference type="Pfam" id="PF00884"/>
    </source>
</evidence>
<name>A0A7R9ADC9_9CRUS</name>
<dbReference type="SUPFAM" id="SSF53649">
    <property type="entry name" value="Alkaline phosphatase-like"/>
    <property type="match status" value="1"/>
</dbReference>
<evidence type="ECO:0000313" key="10">
    <source>
        <dbReference type="Proteomes" id="UP000677054"/>
    </source>
</evidence>
<feature type="compositionally biased region" description="Low complexity" evidence="6">
    <location>
        <begin position="28"/>
        <end position="37"/>
    </location>
</feature>
<feature type="region of interest" description="Disordered" evidence="6">
    <location>
        <begin position="26"/>
        <end position="55"/>
    </location>
</feature>
<comment type="cofactor">
    <cofactor evidence="1">
        <name>Ca(2+)</name>
        <dbReference type="ChEBI" id="CHEBI:29108"/>
    </cofactor>
</comment>
<evidence type="ECO:0000256" key="2">
    <source>
        <dbReference type="ARBA" id="ARBA00008779"/>
    </source>
</evidence>
<dbReference type="InterPro" id="IPR017850">
    <property type="entry name" value="Alkaline_phosphatase_core_sf"/>
</dbReference>
<dbReference type="InterPro" id="IPR000917">
    <property type="entry name" value="Sulfatase_N"/>
</dbReference>
<feature type="region of interest" description="Disordered" evidence="6">
    <location>
        <begin position="69"/>
        <end position="165"/>
    </location>
</feature>
<gene>
    <name evidence="9" type="ORF">DSTB1V02_LOCUS11862</name>
</gene>
<dbReference type="PANTHER" id="PTHR43108:SF16">
    <property type="entry name" value="EXTRACELLULAR SULFATASE SULF-1 HOMOLOG"/>
    <property type="match status" value="1"/>
</dbReference>
<feature type="signal peptide" evidence="7">
    <location>
        <begin position="1"/>
        <end position="20"/>
    </location>
</feature>
<sequence>MRLDLPSCVALCSIWAVVRCTHSLKGQVSAPASSDSVVSEKHSEEEEGPSGLQHLHEGVYLSSFVRDEEARAQEQNGKHPFSRNRERPSRGKKKKRIPMEGSWEEPMKRGEHQTTPPPKKRFIGEVDSSTFLHSEIEDSPVLNTEQTERKVGSKKPFSSRSPKKPARPNIILLITDDQDVELGSMNFMPKTLRLLKDEGATFSNAYVSTPMCCPSRSSLLTGLYVHNHGVYTNNENCSSAEWRRDHEPRSFAPYLAQAGYRTGQFYS</sequence>
<evidence type="ECO:0000256" key="7">
    <source>
        <dbReference type="SAM" id="SignalP"/>
    </source>
</evidence>
<dbReference type="Gene3D" id="3.40.720.10">
    <property type="entry name" value="Alkaline Phosphatase, subunit A"/>
    <property type="match status" value="1"/>
</dbReference>
<keyword evidence="3 7" id="KW-0732">Signal</keyword>
<dbReference type="AlphaFoldDB" id="A0A7R9ADC9"/>
<dbReference type="InterPro" id="IPR024607">
    <property type="entry name" value="Sulfatase_CS"/>
</dbReference>
<reference evidence="9" key="1">
    <citation type="submission" date="2020-11" db="EMBL/GenBank/DDBJ databases">
        <authorList>
            <person name="Tran Van P."/>
        </authorList>
    </citation>
    <scope>NUCLEOTIDE SEQUENCE</scope>
</reference>
<accession>A0A7R9ADC9</accession>
<keyword evidence="10" id="KW-1185">Reference proteome</keyword>
<evidence type="ECO:0000256" key="6">
    <source>
        <dbReference type="SAM" id="MobiDB-lite"/>
    </source>
</evidence>
<comment type="similarity">
    <text evidence="2">Belongs to the sulfatase family.</text>
</comment>
<dbReference type="Pfam" id="PF00884">
    <property type="entry name" value="Sulfatase"/>
    <property type="match status" value="1"/>
</dbReference>
<dbReference type="EMBL" id="LR903630">
    <property type="protein sequence ID" value="CAD7252101.1"/>
    <property type="molecule type" value="Genomic_DNA"/>
</dbReference>
<dbReference type="OrthoDB" id="96314at2759"/>
<dbReference type="Proteomes" id="UP000677054">
    <property type="component" value="Unassembled WGS sequence"/>
</dbReference>
<organism evidence="9">
    <name type="scientific">Darwinula stevensoni</name>
    <dbReference type="NCBI Taxonomy" id="69355"/>
    <lineage>
        <taxon>Eukaryota</taxon>
        <taxon>Metazoa</taxon>
        <taxon>Ecdysozoa</taxon>
        <taxon>Arthropoda</taxon>
        <taxon>Crustacea</taxon>
        <taxon>Oligostraca</taxon>
        <taxon>Ostracoda</taxon>
        <taxon>Podocopa</taxon>
        <taxon>Podocopida</taxon>
        <taxon>Darwinulocopina</taxon>
        <taxon>Darwinuloidea</taxon>
        <taxon>Darwinulidae</taxon>
        <taxon>Darwinula</taxon>
    </lineage>
</organism>
<evidence type="ECO:0000256" key="3">
    <source>
        <dbReference type="ARBA" id="ARBA00022729"/>
    </source>
</evidence>
<dbReference type="PROSITE" id="PS00523">
    <property type="entry name" value="SULFATASE_1"/>
    <property type="match status" value="1"/>
</dbReference>
<dbReference type="EMBL" id="CAJPEV010004113">
    <property type="protein sequence ID" value="CAG0901192.1"/>
    <property type="molecule type" value="Genomic_DNA"/>
</dbReference>
<keyword evidence="5" id="KW-0325">Glycoprotein</keyword>
<dbReference type="PANTHER" id="PTHR43108">
    <property type="entry name" value="N-ACETYLGLUCOSAMINE-6-SULFATASE FAMILY MEMBER"/>
    <property type="match status" value="1"/>
</dbReference>
<keyword evidence="4" id="KW-0378">Hydrolase</keyword>
<feature type="domain" description="Sulfatase N-terminal" evidence="8">
    <location>
        <begin position="168"/>
        <end position="265"/>
    </location>
</feature>
<evidence type="ECO:0000256" key="4">
    <source>
        <dbReference type="ARBA" id="ARBA00022801"/>
    </source>
</evidence>
<evidence type="ECO:0000256" key="5">
    <source>
        <dbReference type="ARBA" id="ARBA00023180"/>
    </source>
</evidence>
<feature type="chain" id="PRO_5036209818" description="Sulfatase N-terminal domain-containing protein" evidence="7">
    <location>
        <begin position="21"/>
        <end position="267"/>
    </location>
</feature>
<evidence type="ECO:0000313" key="9">
    <source>
        <dbReference type="EMBL" id="CAD7252101.1"/>
    </source>
</evidence>
<proteinExistence type="inferred from homology"/>
<dbReference type="GO" id="GO:0008449">
    <property type="term" value="F:N-acetylglucosamine-6-sulfatase activity"/>
    <property type="evidence" value="ECO:0007669"/>
    <property type="project" value="TreeGrafter"/>
</dbReference>
<protein>
    <recommendedName>
        <fullName evidence="8">Sulfatase N-terminal domain-containing protein</fullName>
    </recommendedName>
</protein>
<dbReference type="GO" id="GO:0005539">
    <property type="term" value="F:glycosaminoglycan binding"/>
    <property type="evidence" value="ECO:0007669"/>
    <property type="project" value="TreeGrafter"/>
</dbReference>